<evidence type="ECO:0000256" key="1">
    <source>
        <dbReference type="SAM" id="Phobius"/>
    </source>
</evidence>
<accession>A0A382YFU4</accession>
<feature type="transmembrane region" description="Helical" evidence="1">
    <location>
        <begin position="39"/>
        <end position="58"/>
    </location>
</feature>
<keyword evidence="1" id="KW-1133">Transmembrane helix</keyword>
<keyword evidence="1" id="KW-0472">Membrane</keyword>
<proteinExistence type="predicted"/>
<protein>
    <submittedName>
        <fullName evidence="2">Uncharacterized protein</fullName>
    </submittedName>
</protein>
<dbReference type="AlphaFoldDB" id="A0A382YFU4"/>
<name>A0A382YFU4_9ZZZZ</name>
<keyword evidence="1" id="KW-0812">Transmembrane</keyword>
<organism evidence="2">
    <name type="scientific">marine metagenome</name>
    <dbReference type="NCBI Taxonomy" id="408172"/>
    <lineage>
        <taxon>unclassified sequences</taxon>
        <taxon>metagenomes</taxon>
        <taxon>ecological metagenomes</taxon>
    </lineage>
</organism>
<sequence>MKMLKIGFIALTVLGLVLLIVGGFRLIGSLGSFGNAYTFSGSQLFVWGAGGWFVVWLFTRSAHDKRAGPPDLADGN</sequence>
<dbReference type="EMBL" id="UINC01175500">
    <property type="protein sequence ID" value="SVD82153.1"/>
    <property type="molecule type" value="Genomic_DNA"/>
</dbReference>
<reference evidence="2" key="1">
    <citation type="submission" date="2018-05" db="EMBL/GenBank/DDBJ databases">
        <authorList>
            <person name="Lanie J.A."/>
            <person name="Ng W.-L."/>
            <person name="Kazmierczak K.M."/>
            <person name="Andrzejewski T.M."/>
            <person name="Davidsen T.M."/>
            <person name="Wayne K.J."/>
            <person name="Tettelin H."/>
            <person name="Glass J.I."/>
            <person name="Rusch D."/>
            <person name="Podicherti R."/>
            <person name="Tsui H.-C.T."/>
            <person name="Winkler M.E."/>
        </authorList>
    </citation>
    <scope>NUCLEOTIDE SEQUENCE</scope>
</reference>
<gene>
    <name evidence="2" type="ORF">METZ01_LOCUS435007</name>
</gene>
<evidence type="ECO:0000313" key="2">
    <source>
        <dbReference type="EMBL" id="SVD82153.1"/>
    </source>
</evidence>